<feature type="domain" description="Rhodanese" evidence="1">
    <location>
        <begin position="72"/>
        <end position="161"/>
    </location>
</feature>
<accession>A0A518E2W7</accession>
<dbReference type="InterPro" id="IPR050229">
    <property type="entry name" value="GlpE_sulfurtransferase"/>
</dbReference>
<protein>
    <submittedName>
        <fullName evidence="2">Putative adenylyltransferase/sulfurtransferase MoeZ</fullName>
    </submittedName>
</protein>
<dbReference type="PROSITE" id="PS50206">
    <property type="entry name" value="RHODANESE_3"/>
    <property type="match status" value="1"/>
</dbReference>
<dbReference type="CDD" id="cd00158">
    <property type="entry name" value="RHOD"/>
    <property type="match status" value="1"/>
</dbReference>
<dbReference type="SUPFAM" id="SSF52821">
    <property type="entry name" value="Rhodanese/Cell cycle control phosphatase"/>
    <property type="match status" value="1"/>
</dbReference>
<dbReference type="InterPro" id="IPR001763">
    <property type="entry name" value="Rhodanese-like_dom"/>
</dbReference>
<proteinExistence type="predicted"/>
<dbReference type="AlphaFoldDB" id="A0A518E2W7"/>
<dbReference type="Proteomes" id="UP000317648">
    <property type="component" value="Chromosome"/>
</dbReference>
<evidence type="ECO:0000313" key="3">
    <source>
        <dbReference type="Proteomes" id="UP000317648"/>
    </source>
</evidence>
<dbReference type="GO" id="GO:0016779">
    <property type="term" value="F:nucleotidyltransferase activity"/>
    <property type="evidence" value="ECO:0007669"/>
    <property type="project" value="UniProtKB-KW"/>
</dbReference>
<gene>
    <name evidence="2" type="primary">moeZ_4</name>
    <name evidence="2" type="ORF">Pla8534_62700</name>
</gene>
<keyword evidence="3" id="KW-1185">Reference proteome</keyword>
<name>A0A518E2W7_9BACT</name>
<organism evidence="2 3">
    <name type="scientific">Lignipirellula cremea</name>
    <dbReference type="NCBI Taxonomy" id="2528010"/>
    <lineage>
        <taxon>Bacteria</taxon>
        <taxon>Pseudomonadati</taxon>
        <taxon>Planctomycetota</taxon>
        <taxon>Planctomycetia</taxon>
        <taxon>Pirellulales</taxon>
        <taxon>Pirellulaceae</taxon>
        <taxon>Lignipirellula</taxon>
    </lineage>
</organism>
<dbReference type="Gene3D" id="3.40.250.10">
    <property type="entry name" value="Rhodanese-like domain"/>
    <property type="match status" value="1"/>
</dbReference>
<dbReference type="PANTHER" id="PTHR43031">
    <property type="entry name" value="FAD-DEPENDENT OXIDOREDUCTASE"/>
    <property type="match status" value="1"/>
</dbReference>
<dbReference type="SMART" id="SM00450">
    <property type="entry name" value="RHOD"/>
    <property type="match status" value="1"/>
</dbReference>
<reference evidence="2 3" key="1">
    <citation type="submission" date="2019-02" db="EMBL/GenBank/DDBJ databases">
        <title>Deep-cultivation of Planctomycetes and their phenomic and genomic characterization uncovers novel biology.</title>
        <authorList>
            <person name="Wiegand S."/>
            <person name="Jogler M."/>
            <person name="Boedeker C."/>
            <person name="Pinto D."/>
            <person name="Vollmers J."/>
            <person name="Rivas-Marin E."/>
            <person name="Kohn T."/>
            <person name="Peeters S.H."/>
            <person name="Heuer A."/>
            <person name="Rast P."/>
            <person name="Oberbeckmann S."/>
            <person name="Bunk B."/>
            <person name="Jeske O."/>
            <person name="Meyerdierks A."/>
            <person name="Storesund J.E."/>
            <person name="Kallscheuer N."/>
            <person name="Luecker S."/>
            <person name="Lage O.M."/>
            <person name="Pohl T."/>
            <person name="Merkel B.J."/>
            <person name="Hornburger P."/>
            <person name="Mueller R.-W."/>
            <person name="Bruemmer F."/>
            <person name="Labrenz M."/>
            <person name="Spormann A.M."/>
            <person name="Op den Camp H."/>
            <person name="Overmann J."/>
            <person name="Amann R."/>
            <person name="Jetten M.S.M."/>
            <person name="Mascher T."/>
            <person name="Medema M.H."/>
            <person name="Devos D.P."/>
            <person name="Kaster A.-K."/>
            <person name="Ovreas L."/>
            <person name="Rohde M."/>
            <person name="Galperin M.Y."/>
            <person name="Jogler C."/>
        </authorList>
    </citation>
    <scope>NUCLEOTIDE SEQUENCE [LARGE SCALE GENOMIC DNA]</scope>
    <source>
        <strain evidence="2 3">Pla85_3_4</strain>
    </source>
</reference>
<dbReference type="RefSeq" id="WP_197442721.1">
    <property type="nucleotide sequence ID" value="NZ_CP036433.1"/>
</dbReference>
<keyword evidence="2" id="KW-0548">Nucleotidyltransferase</keyword>
<dbReference type="EMBL" id="CP036433">
    <property type="protein sequence ID" value="QDU98402.1"/>
    <property type="molecule type" value="Genomic_DNA"/>
</dbReference>
<keyword evidence="2" id="KW-0808">Transferase</keyword>
<evidence type="ECO:0000313" key="2">
    <source>
        <dbReference type="EMBL" id="QDU98402.1"/>
    </source>
</evidence>
<dbReference type="PANTHER" id="PTHR43031:SF16">
    <property type="entry name" value="OXIDOREDUCTASE"/>
    <property type="match status" value="1"/>
</dbReference>
<sequence length="195" mass="22075">MSQNASAKHFLPLWLRRCRFLPLWGGLLAMLGGCREPDRLQWDEVKQMVRTRFPGVQQLSTEQLAAWQADEERPQPVLLDTRTPEEYAVSHLQGAVLAPDLESALQALGEAPVSTPIVAYCSVGYRSSQLAEELQQHGYGNTFNLEGSLFQWANEHRPLYQNERRVEQAHPYDARWGVLLEAELHADTPKQATSP</sequence>
<dbReference type="KEGG" id="lcre:Pla8534_62700"/>
<dbReference type="InterPro" id="IPR036873">
    <property type="entry name" value="Rhodanese-like_dom_sf"/>
</dbReference>
<evidence type="ECO:0000259" key="1">
    <source>
        <dbReference type="PROSITE" id="PS50206"/>
    </source>
</evidence>
<dbReference type="Pfam" id="PF00581">
    <property type="entry name" value="Rhodanese"/>
    <property type="match status" value="1"/>
</dbReference>